<name>M3CD55_SPHMS</name>
<proteinExistence type="predicted"/>
<reference evidence="1 2" key="1">
    <citation type="journal article" date="2012" name="PLoS Pathog.">
        <title>Diverse lifestyles and strategies of plant pathogenesis encoded in the genomes of eighteen Dothideomycetes fungi.</title>
        <authorList>
            <person name="Ohm R.A."/>
            <person name="Feau N."/>
            <person name="Henrissat B."/>
            <person name="Schoch C.L."/>
            <person name="Horwitz B.A."/>
            <person name="Barry K.W."/>
            <person name="Condon B.J."/>
            <person name="Copeland A.C."/>
            <person name="Dhillon B."/>
            <person name="Glaser F."/>
            <person name="Hesse C.N."/>
            <person name="Kosti I."/>
            <person name="LaButti K."/>
            <person name="Lindquist E.A."/>
            <person name="Lucas S."/>
            <person name="Salamov A.A."/>
            <person name="Bradshaw R.E."/>
            <person name="Ciuffetti L."/>
            <person name="Hamelin R.C."/>
            <person name="Kema G.H.J."/>
            <person name="Lawrence C."/>
            <person name="Scott J.A."/>
            <person name="Spatafora J.W."/>
            <person name="Turgeon B.G."/>
            <person name="de Wit P.J.G.M."/>
            <person name="Zhong S."/>
            <person name="Goodwin S.B."/>
            <person name="Grigoriev I.V."/>
        </authorList>
    </citation>
    <scope>NUCLEOTIDE SEQUENCE [LARGE SCALE GENOMIC DNA]</scope>
    <source>
        <strain evidence="1 2">SO2202</strain>
    </source>
</reference>
<dbReference type="Proteomes" id="UP000016931">
    <property type="component" value="Unassembled WGS sequence"/>
</dbReference>
<organism evidence="1 2">
    <name type="scientific">Sphaerulina musiva (strain SO2202)</name>
    <name type="common">Poplar stem canker fungus</name>
    <name type="synonym">Septoria musiva</name>
    <dbReference type="NCBI Taxonomy" id="692275"/>
    <lineage>
        <taxon>Eukaryota</taxon>
        <taxon>Fungi</taxon>
        <taxon>Dikarya</taxon>
        <taxon>Ascomycota</taxon>
        <taxon>Pezizomycotina</taxon>
        <taxon>Dothideomycetes</taxon>
        <taxon>Dothideomycetidae</taxon>
        <taxon>Mycosphaerellales</taxon>
        <taxon>Mycosphaerellaceae</taxon>
        <taxon>Sphaerulina</taxon>
    </lineage>
</organism>
<protein>
    <submittedName>
        <fullName evidence="1">Uncharacterized protein</fullName>
    </submittedName>
</protein>
<keyword evidence="2" id="KW-1185">Reference proteome</keyword>
<dbReference type="AlphaFoldDB" id="M3CD55"/>
<sequence>MTWPSRSICSPFPSVPSLCITHFLSSSADIAISLAAAILPDVHHRLVLRPSLDCPLFLSNQFSSKRPATSTTFPLSIGFKVMRLNKSQYIHRRGVFGSGLGRSVCYGFARWETTFRHIWHGHEGSIKATDQRGLIGIGGIYDGVGLQDAYTHMVWMCMESWNKDGRR</sequence>
<evidence type="ECO:0000313" key="1">
    <source>
        <dbReference type="EMBL" id="EMF10996.1"/>
    </source>
</evidence>
<evidence type="ECO:0000313" key="2">
    <source>
        <dbReference type="Proteomes" id="UP000016931"/>
    </source>
</evidence>
<dbReference type="GeneID" id="27903067"/>
<dbReference type="EMBL" id="KB456266">
    <property type="protein sequence ID" value="EMF10996.1"/>
    <property type="molecule type" value="Genomic_DNA"/>
</dbReference>
<dbReference type="RefSeq" id="XP_016759117.1">
    <property type="nucleotide sequence ID" value="XM_016905930.1"/>
</dbReference>
<accession>M3CD55</accession>
<dbReference type="HOGENOM" id="CLU_1595592_0_0_1"/>
<gene>
    <name evidence="1" type="ORF">SEPMUDRAFT_150042</name>
</gene>